<keyword evidence="4" id="KW-0186">Copper</keyword>
<dbReference type="GO" id="GO:0016020">
    <property type="term" value="C:membrane"/>
    <property type="evidence" value="ECO:0007669"/>
    <property type="project" value="UniProtKB-SubCell"/>
</dbReference>
<feature type="transmembrane region" description="Helical" evidence="4">
    <location>
        <begin position="46"/>
        <end position="65"/>
    </location>
</feature>
<comment type="similarity">
    <text evidence="4">Belongs to the copper transporter (Ctr) (TC 1.A.56) family. SLC31A subfamily.</text>
</comment>
<feature type="transmembrane region" description="Helical" evidence="4">
    <location>
        <begin position="127"/>
        <end position="144"/>
    </location>
</feature>
<dbReference type="EMBL" id="NAJO01000040">
    <property type="protein sequence ID" value="OQN99323.1"/>
    <property type="molecule type" value="Genomic_DNA"/>
</dbReference>
<sequence>MDHSHMHHGDMDMGDHQPMCSMNMLFTWSTENLCIVFSSWRITNTASLIISLAAIVALTAAYEALREASRRYETRLEQRVEGMTSKFLPSEVVELGLMSPGRSERGSLLWVGQGRSAEEQTGRVAKAAFYGVQVFYSFFIMLLFMTYNGWIMLAVGFGAFLGYLLFGGSSATKSAACH</sequence>
<evidence type="ECO:0000256" key="3">
    <source>
        <dbReference type="ARBA" id="ARBA00023136"/>
    </source>
</evidence>
<evidence type="ECO:0000256" key="1">
    <source>
        <dbReference type="ARBA" id="ARBA00022692"/>
    </source>
</evidence>
<dbReference type="GO" id="GO:0005375">
    <property type="term" value="F:copper ion transmembrane transporter activity"/>
    <property type="evidence" value="ECO:0007669"/>
    <property type="project" value="UniProtKB-UniRule"/>
</dbReference>
<keyword evidence="4" id="KW-0406">Ion transport</keyword>
<organism evidence="5 6">
    <name type="scientific">Cryoendolithus antarcticus</name>
    <dbReference type="NCBI Taxonomy" id="1507870"/>
    <lineage>
        <taxon>Eukaryota</taxon>
        <taxon>Fungi</taxon>
        <taxon>Dikarya</taxon>
        <taxon>Ascomycota</taxon>
        <taxon>Pezizomycotina</taxon>
        <taxon>Dothideomycetes</taxon>
        <taxon>Dothideomycetidae</taxon>
        <taxon>Cladosporiales</taxon>
        <taxon>Cladosporiaceae</taxon>
        <taxon>Cryoendolithus</taxon>
    </lineage>
</organism>
<keyword evidence="1 4" id="KW-0812">Transmembrane</keyword>
<keyword evidence="6" id="KW-1185">Reference proteome</keyword>
<dbReference type="STRING" id="1507870.A0A1V8SJR2"/>
<gene>
    <name evidence="5" type="ORF">B0A48_14300</name>
</gene>
<dbReference type="FunCoup" id="A0A1V8SJR2">
    <property type="interactions" value="931"/>
</dbReference>
<dbReference type="InParanoid" id="A0A1V8SJR2"/>
<keyword evidence="2 4" id="KW-1133">Transmembrane helix</keyword>
<dbReference type="InterPro" id="IPR007274">
    <property type="entry name" value="Cop_transporter"/>
</dbReference>
<name>A0A1V8SJR2_9PEZI</name>
<dbReference type="AlphaFoldDB" id="A0A1V8SJR2"/>
<evidence type="ECO:0000313" key="5">
    <source>
        <dbReference type="EMBL" id="OQN99323.1"/>
    </source>
</evidence>
<dbReference type="Pfam" id="PF04145">
    <property type="entry name" value="Ctr"/>
    <property type="match status" value="1"/>
</dbReference>
<dbReference type="PANTHER" id="PTHR12483">
    <property type="entry name" value="SOLUTE CARRIER FAMILY 31 COPPER TRANSPORTERS"/>
    <property type="match status" value="1"/>
</dbReference>
<dbReference type="OrthoDB" id="161814at2759"/>
<comment type="subcellular location">
    <subcellularLocation>
        <location evidence="4">Membrane</location>
        <topology evidence="4">Multi-pass membrane protein</topology>
    </subcellularLocation>
</comment>
<dbReference type="Proteomes" id="UP000192596">
    <property type="component" value="Unassembled WGS sequence"/>
</dbReference>
<evidence type="ECO:0000256" key="2">
    <source>
        <dbReference type="ARBA" id="ARBA00022989"/>
    </source>
</evidence>
<accession>A0A1V8SJR2</accession>
<feature type="transmembrane region" description="Helical" evidence="4">
    <location>
        <begin position="150"/>
        <end position="166"/>
    </location>
</feature>
<dbReference type="PANTHER" id="PTHR12483:SF115">
    <property type="entry name" value="COPPER TRANSPORT PROTEIN"/>
    <property type="match status" value="1"/>
</dbReference>
<proteinExistence type="inferred from homology"/>
<protein>
    <recommendedName>
        <fullName evidence="4">Copper transport protein</fullName>
    </recommendedName>
</protein>
<evidence type="ECO:0000256" key="4">
    <source>
        <dbReference type="RuleBase" id="RU367022"/>
    </source>
</evidence>
<keyword evidence="3 4" id="KW-0472">Membrane</keyword>
<reference evidence="6" key="1">
    <citation type="submission" date="2017-03" db="EMBL/GenBank/DDBJ databases">
        <title>Genomes of endolithic fungi from Antarctica.</title>
        <authorList>
            <person name="Coleine C."/>
            <person name="Masonjones S."/>
            <person name="Stajich J.E."/>
        </authorList>
    </citation>
    <scope>NUCLEOTIDE SEQUENCE [LARGE SCALE GENOMIC DNA]</scope>
    <source>
        <strain evidence="6">CCFEE 5527</strain>
    </source>
</reference>
<comment type="caution">
    <text evidence="5">The sequence shown here is derived from an EMBL/GenBank/DDBJ whole genome shotgun (WGS) entry which is preliminary data.</text>
</comment>
<keyword evidence="4" id="KW-0813">Transport</keyword>
<keyword evidence="4" id="KW-0187">Copper transport</keyword>
<evidence type="ECO:0000313" key="6">
    <source>
        <dbReference type="Proteomes" id="UP000192596"/>
    </source>
</evidence>